<feature type="binding site" evidence="3">
    <location>
        <position position="126"/>
    </location>
    <ligand>
        <name>Zn(2+)</name>
        <dbReference type="ChEBI" id="CHEBI:29105"/>
        <label>2</label>
    </ligand>
</feature>
<dbReference type="SUPFAM" id="SSF53187">
    <property type="entry name" value="Zn-dependent exopeptidases"/>
    <property type="match status" value="1"/>
</dbReference>
<evidence type="ECO:0000313" key="5">
    <source>
        <dbReference type="EMBL" id="SDP32045.1"/>
    </source>
</evidence>
<dbReference type="Gene3D" id="3.30.70.360">
    <property type="match status" value="1"/>
</dbReference>
<feature type="binding site" evidence="3">
    <location>
        <position position="91"/>
    </location>
    <ligand>
        <name>Zn(2+)</name>
        <dbReference type="ChEBI" id="CHEBI:29105"/>
        <label>2</label>
    </ligand>
</feature>
<dbReference type="PIRSF" id="PIRSF001235">
    <property type="entry name" value="Amidase_carbamoylase"/>
    <property type="match status" value="1"/>
</dbReference>
<evidence type="ECO:0000256" key="1">
    <source>
        <dbReference type="ARBA" id="ARBA00006153"/>
    </source>
</evidence>
<dbReference type="EMBL" id="FNJU01000002">
    <property type="protein sequence ID" value="SDP32045.1"/>
    <property type="molecule type" value="Genomic_DNA"/>
</dbReference>
<dbReference type="CDD" id="cd03884">
    <property type="entry name" value="M20_bAS"/>
    <property type="match status" value="1"/>
</dbReference>
<feature type="binding site" evidence="3">
    <location>
        <position position="80"/>
    </location>
    <ligand>
        <name>Zn(2+)</name>
        <dbReference type="ChEBI" id="CHEBI:29105"/>
        <label>1</label>
    </ligand>
</feature>
<dbReference type="Proteomes" id="UP000199159">
    <property type="component" value="Unassembled WGS sequence"/>
</dbReference>
<keyword evidence="3" id="KW-0479">Metal-binding</keyword>
<evidence type="ECO:0000256" key="2">
    <source>
        <dbReference type="ARBA" id="ARBA00022801"/>
    </source>
</evidence>
<comment type="cofactor">
    <cofactor evidence="3">
        <name>Zn(2+)</name>
        <dbReference type="ChEBI" id="CHEBI:29105"/>
    </cofactor>
    <text evidence="3">Binds 2 Zn(2+) ions per subunit.</text>
</comment>
<dbReference type="InterPro" id="IPR010158">
    <property type="entry name" value="Amidase_Cbmase"/>
</dbReference>
<evidence type="ECO:0000313" key="6">
    <source>
        <dbReference type="Proteomes" id="UP000199159"/>
    </source>
</evidence>
<feature type="binding site" evidence="3">
    <location>
        <position position="191"/>
    </location>
    <ligand>
        <name>Zn(2+)</name>
        <dbReference type="ChEBI" id="CHEBI:29105"/>
        <label>1</label>
    </ligand>
</feature>
<dbReference type="InterPro" id="IPR002933">
    <property type="entry name" value="Peptidase_M20"/>
</dbReference>
<keyword evidence="2" id="KW-0378">Hydrolase</keyword>
<dbReference type="SUPFAM" id="SSF55031">
    <property type="entry name" value="Bacterial exopeptidase dimerisation domain"/>
    <property type="match status" value="1"/>
</dbReference>
<feature type="binding site" evidence="3">
    <location>
        <position position="91"/>
    </location>
    <ligand>
        <name>Zn(2+)</name>
        <dbReference type="ChEBI" id="CHEBI:29105"/>
        <label>1</label>
    </ligand>
</feature>
<dbReference type="InterPro" id="IPR011650">
    <property type="entry name" value="Peptidase_M20_dimer"/>
</dbReference>
<dbReference type="InterPro" id="IPR036264">
    <property type="entry name" value="Bact_exopeptidase_dim_dom"/>
</dbReference>
<dbReference type="Pfam" id="PF01546">
    <property type="entry name" value="Peptidase_M20"/>
    <property type="match status" value="1"/>
</dbReference>
<dbReference type="GO" id="GO:0046872">
    <property type="term" value="F:metal ion binding"/>
    <property type="evidence" value="ECO:0007669"/>
    <property type="project" value="UniProtKB-KW"/>
</dbReference>
<feature type="domain" description="Peptidase M20 dimerisation" evidence="4">
    <location>
        <begin position="212"/>
        <end position="307"/>
    </location>
</feature>
<proteinExistence type="inferred from homology"/>
<comment type="similarity">
    <text evidence="1">Belongs to the peptidase M20 family.</text>
</comment>
<sequence>MNINQERLWSNIQELGQIGEDPKGGITRLSFTESEREAKKLVKQYMENAGLRVWEDAIGNLFGRKEGQNPKAPAVMIGSHIDSVFNGGIFDGPAGVLTGIEVLHTLHEQNKTTIHPVEVVSFTDEEGARFSTGMLGSSALIGQLSDHELTESIDQNGVSIATAMEKFGYNLSEVKDVKRDPSTIKGYLELHIEQGKILEQENLPVGIVSGIVGVTWLKVKLKGEAGHAGTTPMWLRKDPLAAAAIILTKLEELAKLQERTVITVGRISAEPGGVNIIPSEVEFTIDLRDLSMEVLQKVEKQLHEEISIVCNTREIEFVIEDLHRLPSAICSDALKGAIYDSVSELGIKPIELPSGAGHDAMIMSRASEMGMIFVRSKDGISHNPKEWSDKEDLGIGAEVLYKAVLKLANEE</sequence>
<organism evidence="5 6">
    <name type="scientific">Litchfieldia salsa</name>
    <dbReference type="NCBI Taxonomy" id="930152"/>
    <lineage>
        <taxon>Bacteria</taxon>
        <taxon>Bacillati</taxon>
        <taxon>Bacillota</taxon>
        <taxon>Bacilli</taxon>
        <taxon>Bacillales</taxon>
        <taxon>Bacillaceae</taxon>
        <taxon>Litchfieldia</taxon>
    </lineage>
</organism>
<dbReference type="Gene3D" id="3.40.630.10">
    <property type="entry name" value="Zn peptidases"/>
    <property type="match status" value="1"/>
</dbReference>
<dbReference type="RefSeq" id="WP_238457179.1">
    <property type="nucleotide sequence ID" value="NZ_FNJU01000002.1"/>
</dbReference>
<evidence type="ECO:0000256" key="3">
    <source>
        <dbReference type="PIRSR" id="PIRSR001235-1"/>
    </source>
</evidence>
<dbReference type="AlphaFoldDB" id="A0A1H0RRL9"/>
<dbReference type="STRING" id="930152.SAMN05216565_102350"/>
<reference evidence="6" key="1">
    <citation type="submission" date="2016-10" db="EMBL/GenBank/DDBJ databases">
        <authorList>
            <person name="Varghese N."/>
            <person name="Submissions S."/>
        </authorList>
    </citation>
    <scope>NUCLEOTIDE SEQUENCE [LARGE SCALE GENOMIC DNA]</scope>
    <source>
        <strain evidence="6">IBRC-M10078</strain>
    </source>
</reference>
<dbReference type="PANTHER" id="PTHR32494:SF5">
    <property type="entry name" value="ALLANTOATE AMIDOHYDROLASE"/>
    <property type="match status" value="1"/>
</dbReference>
<keyword evidence="6" id="KW-1185">Reference proteome</keyword>
<keyword evidence="3" id="KW-0862">Zinc</keyword>
<gene>
    <name evidence="5" type="ORF">SAMN05216565_102350</name>
</gene>
<dbReference type="GO" id="GO:0016813">
    <property type="term" value="F:hydrolase activity, acting on carbon-nitrogen (but not peptide) bonds, in linear amidines"/>
    <property type="evidence" value="ECO:0007669"/>
    <property type="project" value="InterPro"/>
</dbReference>
<name>A0A1H0RRL9_9BACI</name>
<dbReference type="Pfam" id="PF07687">
    <property type="entry name" value="M20_dimer"/>
    <property type="match status" value="1"/>
</dbReference>
<accession>A0A1H0RRL9</accession>
<dbReference type="NCBIfam" id="NF006771">
    <property type="entry name" value="PRK09290.1-5"/>
    <property type="match status" value="1"/>
</dbReference>
<dbReference type="PANTHER" id="PTHR32494">
    <property type="entry name" value="ALLANTOATE DEIMINASE-RELATED"/>
    <property type="match status" value="1"/>
</dbReference>
<protein>
    <submittedName>
        <fullName evidence="5">Allantoate deiminase</fullName>
    </submittedName>
</protein>
<dbReference type="NCBIfam" id="TIGR01879">
    <property type="entry name" value="hydantase"/>
    <property type="match status" value="1"/>
</dbReference>
<feature type="binding site" evidence="3">
    <location>
        <position position="382"/>
    </location>
    <ligand>
        <name>Zn(2+)</name>
        <dbReference type="ChEBI" id="CHEBI:29105"/>
        <label>2</label>
    </ligand>
</feature>
<evidence type="ECO:0000259" key="4">
    <source>
        <dbReference type="Pfam" id="PF07687"/>
    </source>
</evidence>